<protein>
    <recommendedName>
        <fullName evidence="1">SAC domain-containing protein</fullName>
    </recommendedName>
</protein>
<dbReference type="GO" id="GO:0045334">
    <property type="term" value="C:clathrin-coated endocytic vesicle"/>
    <property type="evidence" value="ECO:0007669"/>
    <property type="project" value="TreeGrafter"/>
</dbReference>
<keyword evidence="3" id="KW-1185">Reference proteome</keyword>
<dbReference type="Proteomes" id="UP000593567">
    <property type="component" value="Unassembled WGS sequence"/>
</dbReference>
<dbReference type="GO" id="GO:0005769">
    <property type="term" value="C:early endosome"/>
    <property type="evidence" value="ECO:0007669"/>
    <property type="project" value="TreeGrafter"/>
</dbReference>
<dbReference type="AlphaFoldDB" id="A0A7J7JXK9"/>
<gene>
    <name evidence="2" type="ORF">EB796_011262</name>
</gene>
<dbReference type="PANTHER" id="PTHR45662:SF8">
    <property type="entry name" value="PHOSPHATIDYLINOSITIDE PHOSPHATASE SAC2"/>
    <property type="match status" value="1"/>
</dbReference>
<dbReference type="OrthoDB" id="6276067at2759"/>
<dbReference type="InterPro" id="IPR002013">
    <property type="entry name" value="SAC_dom"/>
</dbReference>
<reference evidence="2" key="1">
    <citation type="submission" date="2020-06" db="EMBL/GenBank/DDBJ databases">
        <title>Draft genome of Bugula neritina, a colonial animal packing powerful symbionts and potential medicines.</title>
        <authorList>
            <person name="Rayko M."/>
        </authorList>
    </citation>
    <scope>NUCLEOTIDE SEQUENCE [LARGE SCALE GENOMIC DNA]</scope>
    <source>
        <strain evidence="2">Kwan_BN1</strain>
    </source>
</reference>
<sequence>MEVYEASDFFIIQDGDHSLWCNRNTGSIEARPGEALCEAWNPVCIGKIDGVIGKIKVLPDSEWRLMLIRQRRHVGKTLNHANVYKIEKIALLPLSMKSLPSEFELTKCEKHHFGIAKPKQITLHGKQMLQSTWHSIQKVKDSVQSKKNGKDPQKEYDRLEKRILEELCKMFNISSFYYYSPDGDLTNSVQRQSLPTYNAKEPLWKRADERFFWNKSLLDDLISSNNPAADHWIQPIIQGFFDIKRVTCRPQKLTIVLNSTLMCLSFGYRFYLVVAGTELAHGINVEGLIQREIAPTMLKLNRLFTSRTTQYPMFRLEAAYQSTGVSQVISTDHLLFWIKVKRKQKKHSANTLSSKCLIITR</sequence>
<accession>A0A7J7JXK9</accession>
<dbReference type="GO" id="GO:0046856">
    <property type="term" value="P:phosphatidylinositol dephosphorylation"/>
    <property type="evidence" value="ECO:0007669"/>
    <property type="project" value="TreeGrafter"/>
</dbReference>
<comment type="caution">
    <text evidence="2">The sequence shown here is derived from an EMBL/GenBank/DDBJ whole genome shotgun (WGS) entry which is preliminary data.</text>
</comment>
<proteinExistence type="predicted"/>
<evidence type="ECO:0000259" key="1">
    <source>
        <dbReference type="PROSITE" id="PS50275"/>
    </source>
</evidence>
<feature type="domain" description="SAC" evidence="1">
    <location>
        <begin position="168"/>
        <end position="271"/>
    </location>
</feature>
<organism evidence="2 3">
    <name type="scientific">Bugula neritina</name>
    <name type="common">Brown bryozoan</name>
    <name type="synonym">Sertularia neritina</name>
    <dbReference type="NCBI Taxonomy" id="10212"/>
    <lineage>
        <taxon>Eukaryota</taxon>
        <taxon>Metazoa</taxon>
        <taxon>Spiralia</taxon>
        <taxon>Lophotrochozoa</taxon>
        <taxon>Bryozoa</taxon>
        <taxon>Gymnolaemata</taxon>
        <taxon>Cheilostomatida</taxon>
        <taxon>Flustrina</taxon>
        <taxon>Buguloidea</taxon>
        <taxon>Bugulidae</taxon>
        <taxon>Bugula</taxon>
    </lineage>
</organism>
<evidence type="ECO:0000313" key="3">
    <source>
        <dbReference type="Proteomes" id="UP000593567"/>
    </source>
</evidence>
<dbReference type="GO" id="GO:0043812">
    <property type="term" value="F:phosphatidylinositol-4-phosphate phosphatase activity"/>
    <property type="evidence" value="ECO:0007669"/>
    <property type="project" value="TreeGrafter"/>
</dbReference>
<evidence type="ECO:0000313" key="2">
    <source>
        <dbReference type="EMBL" id="KAF6030421.1"/>
    </source>
</evidence>
<dbReference type="GO" id="GO:2001135">
    <property type="term" value="P:regulation of endocytic recycling"/>
    <property type="evidence" value="ECO:0007669"/>
    <property type="project" value="TreeGrafter"/>
</dbReference>
<name>A0A7J7JXK9_BUGNE</name>
<dbReference type="EMBL" id="VXIV02001709">
    <property type="protein sequence ID" value="KAF6030421.1"/>
    <property type="molecule type" value="Genomic_DNA"/>
</dbReference>
<dbReference type="PROSITE" id="PS50275">
    <property type="entry name" value="SAC"/>
    <property type="match status" value="1"/>
</dbReference>
<dbReference type="Pfam" id="PF02383">
    <property type="entry name" value="Syja_N"/>
    <property type="match status" value="1"/>
</dbReference>
<dbReference type="PANTHER" id="PTHR45662">
    <property type="entry name" value="PHOSPHATIDYLINOSITIDE PHOSPHATASE SAC1"/>
    <property type="match status" value="1"/>
</dbReference>